<dbReference type="GO" id="GO:0003908">
    <property type="term" value="F:methylated-DNA-[protein]-cysteine S-methyltransferase activity"/>
    <property type="evidence" value="ECO:0007669"/>
    <property type="project" value="UniProtKB-EC"/>
</dbReference>
<evidence type="ECO:0000256" key="7">
    <source>
        <dbReference type="ARBA" id="ARBA00023204"/>
    </source>
</evidence>
<evidence type="ECO:0000256" key="2">
    <source>
        <dbReference type="ARBA" id="ARBA00008711"/>
    </source>
</evidence>
<proteinExistence type="inferred from homology"/>
<evidence type="ECO:0000259" key="9">
    <source>
        <dbReference type="Pfam" id="PF01035"/>
    </source>
</evidence>
<dbReference type="NCBIfam" id="TIGR00589">
    <property type="entry name" value="ogt"/>
    <property type="match status" value="1"/>
</dbReference>
<dbReference type="GO" id="GO:0032259">
    <property type="term" value="P:methylation"/>
    <property type="evidence" value="ECO:0007669"/>
    <property type="project" value="UniProtKB-KW"/>
</dbReference>
<dbReference type="InterPro" id="IPR036388">
    <property type="entry name" value="WH-like_DNA-bd_sf"/>
</dbReference>
<reference evidence="10 11" key="1">
    <citation type="submission" date="2019-01" db="EMBL/GenBank/DDBJ databases">
        <title>Draft genome sequences of the type strains of six Macrococcus species.</title>
        <authorList>
            <person name="Mazhar S."/>
            <person name="Altermann E."/>
            <person name="Hill C."/>
            <person name="Mcauliffe O."/>
        </authorList>
    </citation>
    <scope>NUCLEOTIDE SEQUENCE [LARGE SCALE GENOMIC DNA]</scope>
    <source>
        <strain evidence="10 11">ATCC 51825</strain>
    </source>
</reference>
<dbReference type="GO" id="GO:0006281">
    <property type="term" value="P:DNA repair"/>
    <property type="evidence" value="ECO:0007669"/>
    <property type="project" value="UniProtKB-KW"/>
</dbReference>
<evidence type="ECO:0000256" key="4">
    <source>
        <dbReference type="ARBA" id="ARBA00022603"/>
    </source>
</evidence>
<dbReference type="EMBL" id="SCWF01000003">
    <property type="protein sequence ID" value="TDM14583.1"/>
    <property type="molecule type" value="Genomic_DNA"/>
</dbReference>
<dbReference type="PROSITE" id="PS00374">
    <property type="entry name" value="MGMT"/>
    <property type="match status" value="1"/>
</dbReference>
<keyword evidence="7" id="KW-0234">DNA repair</keyword>
<dbReference type="Gene3D" id="1.10.10.10">
    <property type="entry name" value="Winged helix-like DNA-binding domain superfamily/Winged helix DNA-binding domain"/>
    <property type="match status" value="1"/>
</dbReference>
<dbReference type="InterPro" id="IPR014048">
    <property type="entry name" value="MethylDNA_cys_MeTrfase_DNA-bd"/>
</dbReference>
<keyword evidence="5 10" id="KW-0808">Transferase</keyword>
<keyword evidence="4 10" id="KW-0489">Methyltransferase</keyword>
<evidence type="ECO:0000256" key="8">
    <source>
        <dbReference type="ARBA" id="ARBA00049348"/>
    </source>
</evidence>
<comment type="similarity">
    <text evidence="2">Belongs to the MGMT family.</text>
</comment>
<name>A0A4R6C0F0_9STAP</name>
<keyword evidence="11" id="KW-1185">Reference proteome</keyword>
<comment type="catalytic activity">
    <reaction evidence="1">
        <text>a 4-O-methyl-thymidine in DNA + L-cysteinyl-[protein] = a thymidine in DNA + S-methyl-L-cysteinyl-[protein]</text>
        <dbReference type="Rhea" id="RHEA:53428"/>
        <dbReference type="Rhea" id="RHEA-COMP:10131"/>
        <dbReference type="Rhea" id="RHEA-COMP:10132"/>
        <dbReference type="Rhea" id="RHEA-COMP:13555"/>
        <dbReference type="Rhea" id="RHEA-COMP:13556"/>
        <dbReference type="ChEBI" id="CHEBI:29950"/>
        <dbReference type="ChEBI" id="CHEBI:82612"/>
        <dbReference type="ChEBI" id="CHEBI:137386"/>
        <dbReference type="ChEBI" id="CHEBI:137387"/>
        <dbReference type="EC" id="2.1.1.63"/>
    </reaction>
</comment>
<evidence type="ECO:0000256" key="5">
    <source>
        <dbReference type="ARBA" id="ARBA00022679"/>
    </source>
</evidence>
<evidence type="ECO:0000256" key="6">
    <source>
        <dbReference type="ARBA" id="ARBA00022763"/>
    </source>
</evidence>
<feature type="domain" description="Methylated-DNA-[protein]-cysteine S-methyltransferase DNA binding" evidence="9">
    <location>
        <begin position="85"/>
        <end position="165"/>
    </location>
</feature>
<comment type="caution">
    <text evidence="10">The sequence shown here is derived from an EMBL/GenBank/DDBJ whole genome shotgun (WGS) entry which is preliminary data.</text>
</comment>
<evidence type="ECO:0000313" key="10">
    <source>
        <dbReference type="EMBL" id="TDM14583.1"/>
    </source>
</evidence>
<sequence length="169" mass="18710">MLIWSVLMKKIYKSDFTLWDEKLVLCSTDQGVCSLSHTMPTIAEATWVTGEAADQKNHIYMEDLLAYAAGARTAFNWSYDLTGTPFQLEVWNALQTIPYGTTRTYSDIADMIGRPQAVRAVGGAIGRNPVLISVPCHRVIGKNGKLTGFSSGLHLKRILLDIEAVPYND</sequence>
<dbReference type="OrthoDB" id="9802228at2"/>
<evidence type="ECO:0000313" key="11">
    <source>
        <dbReference type="Proteomes" id="UP000294843"/>
    </source>
</evidence>
<evidence type="ECO:0000256" key="3">
    <source>
        <dbReference type="ARBA" id="ARBA00011918"/>
    </source>
</evidence>
<dbReference type="Proteomes" id="UP000294843">
    <property type="component" value="Unassembled WGS sequence"/>
</dbReference>
<dbReference type="PANTHER" id="PTHR10815">
    <property type="entry name" value="METHYLATED-DNA--PROTEIN-CYSTEINE METHYLTRANSFERASE"/>
    <property type="match status" value="1"/>
</dbReference>
<organism evidence="10 11">
    <name type="scientific">Macrococcus bovicus</name>
    <dbReference type="NCBI Taxonomy" id="69968"/>
    <lineage>
        <taxon>Bacteria</taxon>
        <taxon>Bacillati</taxon>
        <taxon>Bacillota</taxon>
        <taxon>Bacilli</taxon>
        <taxon>Bacillales</taxon>
        <taxon>Staphylococcaceae</taxon>
        <taxon>Macrococcus</taxon>
    </lineage>
</organism>
<dbReference type="AlphaFoldDB" id="A0A4R6C0F0"/>
<keyword evidence="6" id="KW-0227">DNA damage</keyword>
<dbReference type="EC" id="2.1.1.63" evidence="3"/>
<accession>A0A4R6C0F0</accession>
<dbReference type="SUPFAM" id="SSF46767">
    <property type="entry name" value="Methylated DNA-protein cysteine methyltransferase, C-terminal domain"/>
    <property type="match status" value="1"/>
</dbReference>
<protein>
    <recommendedName>
        <fullName evidence="3">methylated-DNA--[protein]-cysteine S-methyltransferase</fullName>
        <ecNumber evidence="3">2.1.1.63</ecNumber>
    </recommendedName>
</protein>
<dbReference type="CDD" id="cd06445">
    <property type="entry name" value="ATase"/>
    <property type="match status" value="1"/>
</dbReference>
<dbReference type="FunFam" id="1.10.10.10:FF:000214">
    <property type="entry name" value="Methylated-DNA--protein-cysteine methyltransferase"/>
    <property type="match status" value="1"/>
</dbReference>
<dbReference type="PANTHER" id="PTHR10815:SF12">
    <property type="entry name" value="METHYLATED-DNA--PROTEIN-CYSTEINE METHYLTRANSFERASE, INDUCIBLE"/>
    <property type="match status" value="1"/>
</dbReference>
<dbReference type="InterPro" id="IPR036217">
    <property type="entry name" value="MethylDNA_cys_MeTrfase_DNAb"/>
</dbReference>
<dbReference type="InterPro" id="IPR001497">
    <property type="entry name" value="MethylDNA_cys_MeTrfase_AS"/>
</dbReference>
<comment type="catalytic activity">
    <reaction evidence="8">
        <text>a 6-O-methyl-2'-deoxyguanosine in DNA + L-cysteinyl-[protein] = S-methyl-L-cysteinyl-[protein] + a 2'-deoxyguanosine in DNA</text>
        <dbReference type="Rhea" id="RHEA:24000"/>
        <dbReference type="Rhea" id="RHEA-COMP:10131"/>
        <dbReference type="Rhea" id="RHEA-COMP:10132"/>
        <dbReference type="Rhea" id="RHEA-COMP:11367"/>
        <dbReference type="Rhea" id="RHEA-COMP:11368"/>
        <dbReference type="ChEBI" id="CHEBI:29950"/>
        <dbReference type="ChEBI" id="CHEBI:82612"/>
        <dbReference type="ChEBI" id="CHEBI:85445"/>
        <dbReference type="ChEBI" id="CHEBI:85448"/>
        <dbReference type="EC" id="2.1.1.63"/>
    </reaction>
</comment>
<evidence type="ECO:0000256" key="1">
    <source>
        <dbReference type="ARBA" id="ARBA00001286"/>
    </source>
</evidence>
<dbReference type="Pfam" id="PF01035">
    <property type="entry name" value="DNA_binding_1"/>
    <property type="match status" value="1"/>
</dbReference>
<gene>
    <name evidence="10" type="ORF">ERX55_03975</name>
</gene>